<sequence>MDYDSILKRIEKEKKDEALSAKLYRYTGLVQAIEFFSQRLVFDQIVDAAFDFINELLLVKKSAIYILENYAYVPKKIKGFTKKLDNIELSIELNDLATYYGNILYERENLIKFLDPELIDSLEINAVVPLIIEDSLYGIIVFQNANNNFGEDDYIISEALMRLINTALENFNRYEKLAKVNTELDEKIFNLFAINQSSKVLLSDLRIDSLYDIAVDVFAELTHSKVTGFVLYDERRDRYTIKSFKDIFYNIKNVNISLIHKNSGKVDPNKVIVNLRNKKDRDYFYSLFEEDIVIAKNQLDQLEAIYVVLLLKNRQILGFVTLSETVTNTEYGDGIFELIESLAASTYTAISNAKLFETVNEQKALIQRKVDKLISLNYLTRNISSSLRIDTLQEIATKTLQVSFNVVKGAFCLYKKETNEFEFSSTINIDACKGKFITPKQNWKRIFEGDCVYGIGQSTVAEYIGEEFVDAIGEVQGVLIIPIYLDMMEIDVLGAIIIFGYSDVQLDNEENMLIIDTIAGNIAPVLNNLLIIQMHQRFTLPNYIELFKRDLKEEVNAALEYDIDLSVIQVEDQREFLFKGNSAVDGIKENFKKVYPFSYNNIFIIENSIDEDELIGRIKDCTKFEDMKVKIMKLGTDFKNFAEFFELYR</sequence>
<organism evidence="1 2">
    <name type="scientific">Ruminiclostridium herbifermentans</name>
    <dbReference type="NCBI Taxonomy" id="2488810"/>
    <lineage>
        <taxon>Bacteria</taxon>
        <taxon>Bacillati</taxon>
        <taxon>Bacillota</taxon>
        <taxon>Clostridia</taxon>
        <taxon>Eubacteriales</taxon>
        <taxon>Oscillospiraceae</taxon>
        <taxon>Ruminiclostridium</taxon>
    </lineage>
</organism>
<proteinExistence type="predicted"/>
<protein>
    <submittedName>
        <fullName evidence="1">GAF domain-containing protein</fullName>
    </submittedName>
</protein>
<evidence type="ECO:0000313" key="1">
    <source>
        <dbReference type="EMBL" id="QNU67009.1"/>
    </source>
</evidence>
<dbReference type="Gene3D" id="3.30.450.40">
    <property type="match status" value="2"/>
</dbReference>
<dbReference type="RefSeq" id="WP_137697076.1">
    <property type="nucleotide sequence ID" value="NZ_CP061336.1"/>
</dbReference>
<dbReference type="AlphaFoldDB" id="A0A4U7JGH4"/>
<dbReference type="InterPro" id="IPR003018">
    <property type="entry name" value="GAF"/>
</dbReference>
<dbReference type="KEGG" id="rher:EHE19_000150"/>
<evidence type="ECO:0000313" key="2">
    <source>
        <dbReference type="Proteomes" id="UP000306409"/>
    </source>
</evidence>
<dbReference type="InterPro" id="IPR029016">
    <property type="entry name" value="GAF-like_dom_sf"/>
</dbReference>
<dbReference type="Pfam" id="PF13492">
    <property type="entry name" value="GAF_3"/>
    <property type="match status" value="1"/>
</dbReference>
<dbReference type="SUPFAM" id="SSF55781">
    <property type="entry name" value="GAF domain-like"/>
    <property type="match status" value="2"/>
</dbReference>
<accession>A0A4U7JGH4</accession>
<gene>
    <name evidence="1" type="ORF">EHE19_000150</name>
</gene>
<keyword evidence="2" id="KW-1185">Reference proteome</keyword>
<dbReference type="EMBL" id="CP061336">
    <property type="protein sequence ID" value="QNU67009.1"/>
    <property type="molecule type" value="Genomic_DNA"/>
</dbReference>
<name>A0A4U7JGH4_9FIRM</name>
<dbReference type="Proteomes" id="UP000306409">
    <property type="component" value="Chromosome"/>
</dbReference>
<dbReference type="OrthoDB" id="1736267at2"/>
<reference evidence="1 2" key="1">
    <citation type="submission" date="2020-09" db="EMBL/GenBank/DDBJ databases">
        <title>Characterization and genome sequencing of Ruminiclostridium sp. nov. MA18.</title>
        <authorList>
            <person name="Rettenmaier R."/>
            <person name="Kowollik M.-L."/>
            <person name="Liebl W."/>
            <person name="Zverlov V."/>
        </authorList>
    </citation>
    <scope>NUCLEOTIDE SEQUENCE [LARGE SCALE GENOMIC DNA]</scope>
    <source>
        <strain evidence="1 2">MA18</strain>
    </source>
</reference>